<dbReference type="AlphaFoldDB" id="B4VXA2"/>
<organism evidence="3 4">
    <name type="scientific">Coleofasciculus chthonoplastes PCC 7420</name>
    <dbReference type="NCBI Taxonomy" id="118168"/>
    <lineage>
        <taxon>Bacteria</taxon>
        <taxon>Bacillati</taxon>
        <taxon>Cyanobacteriota</taxon>
        <taxon>Cyanophyceae</taxon>
        <taxon>Coleofasciculales</taxon>
        <taxon>Coleofasciculaceae</taxon>
        <taxon>Coleofasciculus</taxon>
    </lineage>
</organism>
<dbReference type="eggNOG" id="COG0457">
    <property type="taxonomic scope" value="Bacteria"/>
</dbReference>
<dbReference type="RefSeq" id="WP_006103168.1">
    <property type="nucleotide sequence ID" value="NZ_DS989857.1"/>
</dbReference>
<evidence type="ECO:0000313" key="3">
    <source>
        <dbReference type="EMBL" id="EDX73473.1"/>
    </source>
</evidence>
<dbReference type="PANTHER" id="PTHR10098">
    <property type="entry name" value="RAPSYN-RELATED"/>
    <property type="match status" value="1"/>
</dbReference>
<dbReference type="Pfam" id="PF13424">
    <property type="entry name" value="TPR_12"/>
    <property type="match status" value="2"/>
</dbReference>
<dbReference type="InterPro" id="IPR019734">
    <property type="entry name" value="TPR_rpt"/>
</dbReference>
<dbReference type="SUPFAM" id="SSF48452">
    <property type="entry name" value="TPR-like"/>
    <property type="match status" value="2"/>
</dbReference>
<feature type="domain" description="CHAT" evidence="2">
    <location>
        <begin position="614"/>
        <end position="884"/>
    </location>
</feature>
<dbReference type="PANTHER" id="PTHR10098:SF112">
    <property type="entry name" value="SLR0380 PROTEIN"/>
    <property type="match status" value="1"/>
</dbReference>
<dbReference type="Pfam" id="PF12770">
    <property type="entry name" value="CHAT"/>
    <property type="match status" value="1"/>
</dbReference>
<feature type="repeat" description="TPR" evidence="1">
    <location>
        <begin position="280"/>
        <end position="313"/>
    </location>
</feature>
<dbReference type="Gene3D" id="1.25.40.10">
    <property type="entry name" value="Tetratricopeptide repeat domain"/>
    <property type="match status" value="3"/>
</dbReference>
<gene>
    <name evidence="3" type="ORF">MC7420_3647</name>
</gene>
<dbReference type="PROSITE" id="PS50005">
    <property type="entry name" value="TPR"/>
    <property type="match status" value="2"/>
</dbReference>
<name>B4VXA2_9CYAN</name>
<keyword evidence="4" id="KW-1185">Reference proteome</keyword>
<protein>
    <submittedName>
        <fullName evidence="3">Tetratricopeptide repeat family</fullName>
    </submittedName>
</protein>
<evidence type="ECO:0000256" key="1">
    <source>
        <dbReference type="PROSITE-ProRule" id="PRU00339"/>
    </source>
</evidence>
<keyword evidence="1" id="KW-0802">TPR repeat</keyword>
<dbReference type="InterPro" id="IPR011990">
    <property type="entry name" value="TPR-like_helical_dom_sf"/>
</dbReference>
<dbReference type="SMART" id="SM00028">
    <property type="entry name" value="TPR"/>
    <property type="match status" value="7"/>
</dbReference>
<dbReference type="eggNOG" id="COG4995">
    <property type="taxonomic scope" value="Bacteria"/>
</dbReference>
<dbReference type="HOGENOM" id="CLU_002404_0_0_3"/>
<sequence>MKNKWYRPVRIKSFSALVRSKRFSAIKQGISWLVLASITAILCIVISPVSATGIGQPEPQPAAIETTTANSSPEAWVKQGKTFYETGQYVNAVELLEKAAQAYQTQGDTLKQATVLSNLALAYHQLSLWSEANDAIAQSLTLLQPESNRNLSTHHLNVLAQSLTIQGSLQLNQGQAESALATWKQATALYNQLGDKTGELKSQINQAQAMQALGFHRRALQLLKQVRQTLDNQPDSLTKAVGLRSLGEVLQFVNDLPQARQVLDESLQIARQLESPSDISAALFSLANTTRQQQQVEAALDFYEQAITAAPSPFIQLRAKLNQLSLLIETGNHQQAQTLVPQIHSQLNRLPLSDQAITSRINFAESLIKLVETRHGASLHQDIAQILTTAIQQAETLEDKRLHAYALGTLGHLYEQTNQLQPAQELTQKALIQTQAIEAWDSLYPWQWQLGRLLKQQGDIQGAIAAYQGAVDTLQSLRSDLVAVNSNVQYSFREQVEPIYRELVELLLPKDETQVSPEQLEQARQVIELLQVAELDNFFQADCITAQPVNIDTIDQEAAVLYPIILSDRLEIIVHLPNQPLRRYTTFVSKTELESTLEDLRQGLTQRTSLRFLPLARKVYDWIIKPAAADLAQSEVKTLVFVLNGTLRNIPMAALHDGDQFLLQNYAIALTPGLELLESTPLTEQKLEVLTAGLSESRLDFSALPNVKIELQQIQSFMPGKLLLNQEFTKSTLENTMGNVSFPVVHLATHGQFSSEAEGTFIITWDDKLNVNELSSLLKTTDLRRTNPIELLVLSACETAKGDDHAALGLAGVAVRAGARSTIATLWLVDDATTADLMVKFYQVLTEDKVSKAEALRRAQLLILQDPKYRKHPYFWTPFVLVGNWV</sequence>
<dbReference type="Proteomes" id="UP000003835">
    <property type="component" value="Unassembled WGS sequence"/>
</dbReference>
<proteinExistence type="predicted"/>
<evidence type="ECO:0000313" key="4">
    <source>
        <dbReference type="Proteomes" id="UP000003835"/>
    </source>
</evidence>
<dbReference type="InterPro" id="IPR024983">
    <property type="entry name" value="CHAT_dom"/>
</dbReference>
<reference evidence="3 4" key="1">
    <citation type="submission" date="2008-07" db="EMBL/GenBank/DDBJ databases">
        <authorList>
            <person name="Tandeau de Marsac N."/>
            <person name="Ferriera S."/>
            <person name="Johnson J."/>
            <person name="Kravitz S."/>
            <person name="Beeson K."/>
            <person name="Sutton G."/>
            <person name="Rogers Y.-H."/>
            <person name="Friedman R."/>
            <person name="Frazier M."/>
            <person name="Venter J.C."/>
        </authorList>
    </citation>
    <scope>NUCLEOTIDE SEQUENCE [LARGE SCALE GENOMIC DNA]</scope>
    <source>
        <strain evidence="3 4">PCC 7420</strain>
    </source>
</reference>
<evidence type="ECO:0000259" key="2">
    <source>
        <dbReference type="Pfam" id="PF12770"/>
    </source>
</evidence>
<dbReference type="EMBL" id="DS989857">
    <property type="protein sequence ID" value="EDX73473.1"/>
    <property type="molecule type" value="Genomic_DNA"/>
</dbReference>
<accession>B4VXA2</accession>
<feature type="repeat" description="TPR" evidence="1">
    <location>
        <begin position="73"/>
        <end position="106"/>
    </location>
</feature>
<dbReference type="STRING" id="118168.MC7420_3647"/>
<dbReference type="OrthoDB" id="448399at2"/>